<protein>
    <submittedName>
        <fullName evidence="2">Reactive intermediate/imine deaminase</fullName>
    </submittedName>
</protein>
<dbReference type="Pfam" id="PF01042">
    <property type="entry name" value="Ribonuc_L-PSP"/>
    <property type="match status" value="1"/>
</dbReference>
<keyword evidence="3" id="KW-1185">Reference proteome</keyword>
<dbReference type="NCBIfam" id="TIGR00004">
    <property type="entry name" value="Rid family detoxifying hydrolase"/>
    <property type="match status" value="1"/>
</dbReference>
<dbReference type="InterPro" id="IPR035959">
    <property type="entry name" value="RutC-like_sf"/>
</dbReference>
<dbReference type="STRING" id="92487.SAMN02745130_02651"/>
<dbReference type="Gene3D" id="3.30.1330.40">
    <property type="entry name" value="RutC-like"/>
    <property type="match status" value="1"/>
</dbReference>
<dbReference type="EMBL" id="FUYB01000014">
    <property type="protein sequence ID" value="SKA85907.1"/>
    <property type="molecule type" value="Genomic_DNA"/>
</dbReference>
<dbReference type="PANTHER" id="PTHR11803:SF39">
    <property type="entry name" value="2-IMINOBUTANOATE_2-IMINOPROPANOATE DEAMINASE"/>
    <property type="match status" value="1"/>
</dbReference>
<dbReference type="SUPFAM" id="SSF55298">
    <property type="entry name" value="YjgF-like"/>
    <property type="match status" value="1"/>
</dbReference>
<dbReference type="AlphaFoldDB" id="A0A1T4X8Y8"/>
<organism evidence="2 3">
    <name type="scientific">Thiothrix eikelboomii</name>
    <dbReference type="NCBI Taxonomy" id="92487"/>
    <lineage>
        <taxon>Bacteria</taxon>
        <taxon>Pseudomonadati</taxon>
        <taxon>Pseudomonadota</taxon>
        <taxon>Gammaproteobacteria</taxon>
        <taxon>Thiotrichales</taxon>
        <taxon>Thiotrichaceae</taxon>
        <taxon>Thiothrix</taxon>
    </lineage>
</organism>
<dbReference type="InterPro" id="IPR006056">
    <property type="entry name" value="RidA"/>
</dbReference>
<name>A0A1T4X8Y8_9GAMM</name>
<dbReference type="Proteomes" id="UP000190460">
    <property type="component" value="Unassembled WGS sequence"/>
</dbReference>
<dbReference type="InterPro" id="IPR006175">
    <property type="entry name" value="YjgF/YER057c/UK114"/>
</dbReference>
<dbReference type="PANTHER" id="PTHR11803">
    <property type="entry name" value="2-IMINOBUTANOATE/2-IMINOPROPANOATE DEAMINASE RIDA"/>
    <property type="match status" value="1"/>
</dbReference>
<sequence>MMTDRVIIATTAAPAAIGPYSQAVRAGNTVYCSGQIPLNPDSMKVEAEDFAGQAEQVFKNLQAVAIAAGGSCKNFVKLNIYLTDLSHFATVNEVMKRYFSEPFPARAAVGVASLPLGVMVEVEGVLVLGS</sequence>
<accession>A0A1T4X8Y8</accession>
<dbReference type="GO" id="GO:0005829">
    <property type="term" value="C:cytosol"/>
    <property type="evidence" value="ECO:0007669"/>
    <property type="project" value="TreeGrafter"/>
</dbReference>
<dbReference type="CDD" id="cd00448">
    <property type="entry name" value="YjgF_YER057c_UK114_family"/>
    <property type="match status" value="1"/>
</dbReference>
<evidence type="ECO:0000313" key="3">
    <source>
        <dbReference type="Proteomes" id="UP000190460"/>
    </source>
</evidence>
<comment type="similarity">
    <text evidence="1">Belongs to the RutC family.</text>
</comment>
<gene>
    <name evidence="2" type="ORF">SAMN02745130_02651</name>
</gene>
<evidence type="ECO:0000313" key="2">
    <source>
        <dbReference type="EMBL" id="SKA85907.1"/>
    </source>
</evidence>
<reference evidence="2 3" key="1">
    <citation type="submission" date="2017-02" db="EMBL/GenBank/DDBJ databases">
        <authorList>
            <person name="Peterson S.W."/>
        </authorList>
    </citation>
    <scope>NUCLEOTIDE SEQUENCE [LARGE SCALE GENOMIC DNA]</scope>
    <source>
        <strain evidence="2 3">ATCC 49788</strain>
    </source>
</reference>
<evidence type="ECO:0000256" key="1">
    <source>
        <dbReference type="ARBA" id="ARBA00010552"/>
    </source>
</evidence>
<proteinExistence type="inferred from homology"/>
<dbReference type="FunFam" id="3.30.1330.40:FF:000001">
    <property type="entry name" value="L-PSP family endoribonuclease"/>
    <property type="match status" value="1"/>
</dbReference>
<dbReference type="GO" id="GO:0019239">
    <property type="term" value="F:deaminase activity"/>
    <property type="evidence" value="ECO:0007669"/>
    <property type="project" value="TreeGrafter"/>
</dbReference>